<evidence type="ECO:0000256" key="1">
    <source>
        <dbReference type="SAM" id="Coils"/>
    </source>
</evidence>
<dbReference type="PANTHER" id="PTHR11145:SF8">
    <property type="entry name" value="RE57120P"/>
    <property type="match status" value="1"/>
</dbReference>
<dbReference type="InterPro" id="IPR000210">
    <property type="entry name" value="BTB/POZ_dom"/>
</dbReference>
<dbReference type="AlphaFoldDB" id="A0A835YP87"/>
<dbReference type="EMBL" id="JAFCMP010000514">
    <property type="protein sequence ID" value="KAG5178521.1"/>
    <property type="molecule type" value="Genomic_DNA"/>
</dbReference>
<feature type="coiled-coil region" evidence="1">
    <location>
        <begin position="49"/>
        <end position="107"/>
    </location>
</feature>
<dbReference type="InterPro" id="IPR011333">
    <property type="entry name" value="SKP1/BTB/POZ_sf"/>
</dbReference>
<evidence type="ECO:0000259" key="2">
    <source>
        <dbReference type="SMART" id="SM00225"/>
    </source>
</evidence>
<dbReference type="Pfam" id="PF02214">
    <property type="entry name" value="BTB_2"/>
    <property type="match status" value="1"/>
</dbReference>
<dbReference type="InterPro" id="IPR013320">
    <property type="entry name" value="ConA-like_dom_sf"/>
</dbReference>
<gene>
    <name evidence="3" type="ORF">JKP88DRAFT_328961</name>
</gene>
<dbReference type="PANTHER" id="PTHR11145">
    <property type="entry name" value="BTB/POZ DOMAIN-CONTAINING ADAPTER FOR CUL3-MEDIATED RHOA DEGRADATION PROTEIN FAMILY MEMBER"/>
    <property type="match status" value="1"/>
</dbReference>
<evidence type="ECO:0000313" key="4">
    <source>
        <dbReference type="Proteomes" id="UP000664859"/>
    </source>
</evidence>
<keyword evidence="4" id="KW-1185">Reference proteome</keyword>
<dbReference type="SMART" id="SM00225">
    <property type="entry name" value="BTB"/>
    <property type="match status" value="1"/>
</dbReference>
<dbReference type="Gene3D" id="3.30.710.10">
    <property type="entry name" value="Potassium Channel Kv1.1, Chain A"/>
    <property type="match status" value="1"/>
</dbReference>
<dbReference type="SUPFAM" id="SSF49899">
    <property type="entry name" value="Concanavalin A-like lectins/glucanases"/>
    <property type="match status" value="1"/>
</dbReference>
<dbReference type="GO" id="GO:0051260">
    <property type="term" value="P:protein homooligomerization"/>
    <property type="evidence" value="ECO:0007669"/>
    <property type="project" value="InterPro"/>
</dbReference>
<comment type="caution">
    <text evidence="3">The sequence shown here is derived from an EMBL/GenBank/DDBJ whole genome shotgun (WGS) entry which is preliminary data.</text>
</comment>
<dbReference type="OrthoDB" id="71001at2759"/>
<accession>A0A835YP87</accession>
<dbReference type="Gene3D" id="2.60.120.920">
    <property type="match status" value="1"/>
</dbReference>
<keyword evidence="1" id="KW-0175">Coiled coil</keyword>
<reference evidence="3" key="1">
    <citation type="submission" date="2021-02" db="EMBL/GenBank/DDBJ databases">
        <title>First Annotated Genome of the Yellow-green Alga Tribonema minus.</title>
        <authorList>
            <person name="Mahan K.M."/>
        </authorList>
    </citation>
    <scope>NUCLEOTIDE SEQUENCE</scope>
    <source>
        <strain evidence="3">UTEX B ZZ1240</strain>
    </source>
</reference>
<name>A0A835YP87_9STRA</name>
<dbReference type="InterPro" id="IPR003131">
    <property type="entry name" value="T1-type_BTB"/>
</dbReference>
<sequence>MTILAALQTLRKFPSLTQALQRAEADIVADRAKRQAEKDAWESTAVQEQAKLQAEKDAWESTAKHQQAQLQAENLKDAWESTAKNEHAQLQAEKDAWESAANKLVRSTSPAPIKLNIGGKRFETSATTLRSTEGSFFSAMLSGRWELQACEDGSYFIDRDPSTFPHILNYLRGIELDIELFAKAELAALRHEADFYGLTDLADALAPHAVLSPGPLSPGPNYTLSADQCKATKSNLNGWGSYETAIVLGPKLVADVALPVCTSGKHIMIGAASLDISQTQADAFKHHGFYCSARSGMLYAQGGISDKAYGADIGPGSTVGVLMDAAGNLSFIVNGVNEGVAYAAAAIGHAPLRLVVVIYSAAGTVELLSP</sequence>
<evidence type="ECO:0000313" key="3">
    <source>
        <dbReference type="EMBL" id="KAG5178521.1"/>
    </source>
</evidence>
<protein>
    <recommendedName>
        <fullName evidence="2">BTB domain-containing protein</fullName>
    </recommendedName>
</protein>
<feature type="domain" description="BTB" evidence="2">
    <location>
        <begin position="111"/>
        <end position="213"/>
    </location>
</feature>
<organism evidence="3 4">
    <name type="scientific">Tribonema minus</name>
    <dbReference type="NCBI Taxonomy" id="303371"/>
    <lineage>
        <taxon>Eukaryota</taxon>
        <taxon>Sar</taxon>
        <taxon>Stramenopiles</taxon>
        <taxon>Ochrophyta</taxon>
        <taxon>PX clade</taxon>
        <taxon>Xanthophyceae</taxon>
        <taxon>Tribonematales</taxon>
        <taxon>Tribonemataceae</taxon>
        <taxon>Tribonema</taxon>
    </lineage>
</organism>
<proteinExistence type="predicted"/>
<dbReference type="InterPro" id="IPR045068">
    <property type="entry name" value="BACURD1-3"/>
</dbReference>
<dbReference type="Proteomes" id="UP000664859">
    <property type="component" value="Unassembled WGS sequence"/>
</dbReference>
<dbReference type="CDD" id="cd18316">
    <property type="entry name" value="BTB_POZ_KCTD-like"/>
    <property type="match status" value="1"/>
</dbReference>
<dbReference type="SUPFAM" id="SSF54695">
    <property type="entry name" value="POZ domain"/>
    <property type="match status" value="1"/>
</dbReference>
<dbReference type="InterPro" id="IPR043136">
    <property type="entry name" value="B30.2/SPRY_sf"/>
</dbReference>